<proteinExistence type="predicted"/>
<protein>
    <submittedName>
        <fullName evidence="1">Uncharacterized protein</fullName>
    </submittedName>
</protein>
<reference evidence="1 2" key="1">
    <citation type="journal article" date="2024" name="G3 (Bethesda)">
        <title>Genome assembly of Hibiscus sabdariffa L. provides insights into metabolisms of medicinal natural products.</title>
        <authorList>
            <person name="Kim T."/>
        </authorList>
    </citation>
    <scope>NUCLEOTIDE SEQUENCE [LARGE SCALE GENOMIC DNA]</scope>
    <source>
        <strain evidence="1">TK-2024</strain>
        <tissue evidence="1">Old leaves</tissue>
    </source>
</reference>
<evidence type="ECO:0000313" key="1">
    <source>
        <dbReference type="EMBL" id="KAK9013022.1"/>
    </source>
</evidence>
<dbReference type="Proteomes" id="UP001396334">
    <property type="component" value="Unassembled WGS sequence"/>
</dbReference>
<organism evidence="1 2">
    <name type="scientific">Hibiscus sabdariffa</name>
    <name type="common">roselle</name>
    <dbReference type="NCBI Taxonomy" id="183260"/>
    <lineage>
        <taxon>Eukaryota</taxon>
        <taxon>Viridiplantae</taxon>
        <taxon>Streptophyta</taxon>
        <taxon>Embryophyta</taxon>
        <taxon>Tracheophyta</taxon>
        <taxon>Spermatophyta</taxon>
        <taxon>Magnoliopsida</taxon>
        <taxon>eudicotyledons</taxon>
        <taxon>Gunneridae</taxon>
        <taxon>Pentapetalae</taxon>
        <taxon>rosids</taxon>
        <taxon>malvids</taxon>
        <taxon>Malvales</taxon>
        <taxon>Malvaceae</taxon>
        <taxon>Malvoideae</taxon>
        <taxon>Hibiscus</taxon>
    </lineage>
</organism>
<keyword evidence="2" id="KW-1185">Reference proteome</keyword>
<comment type="caution">
    <text evidence="1">The sequence shown here is derived from an EMBL/GenBank/DDBJ whole genome shotgun (WGS) entry which is preliminary data.</text>
</comment>
<evidence type="ECO:0000313" key="2">
    <source>
        <dbReference type="Proteomes" id="UP001396334"/>
    </source>
</evidence>
<accession>A0ABR2RJJ5</accession>
<dbReference type="EMBL" id="JBBPBN010000022">
    <property type="protein sequence ID" value="KAK9013022.1"/>
    <property type="molecule type" value="Genomic_DNA"/>
</dbReference>
<name>A0ABR2RJJ5_9ROSI</name>
<sequence length="79" mass="9074">MNESATDKWGRRPFSMMNTQMSMWDIVKPFKLSLMTSNKGYGFMHEQRRTLMNKLIPCEPQCPKVVLTLPAVLAAKCHA</sequence>
<gene>
    <name evidence="1" type="ORF">V6N11_041045</name>
</gene>